<reference evidence="1" key="1">
    <citation type="submission" date="2023-03" db="EMBL/GenBank/DDBJ databases">
        <title>Actinoallomurus iriomotensis NBRC 103681.</title>
        <authorList>
            <person name="Ichikawa N."/>
            <person name="Sato H."/>
            <person name="Tonouchi N."/>
        </authorList>
    </citation>
    <scope>NUCLEOTIDE SEQUENCE</scope>
    <source>
        <strain evidence="1">NBRC 103681</strain>
    </source>
</reference>
<name>A0A9W6RSS5_9ACTN</name>
<protein>
    <submittedName>
        <fullName evidence="1">Uncharacterized protein</fullName>
    </submittedName>
</protein>
<evidence type="ECO:0000313" key="3">
    <source>
        <dbReference type="Proteomes" id="UP001165074"/>
    </source>
</evidence>
<dbReference type="EMBL" id="BSTJ01000017">
    <property type="protein sequence ID" value="GLY81058.1"/>
    <property type="molecule type" value="Genomic_DNA"/>
</dbReference>
<evidence type="ECO:0000313" key="1">
    <source>
        <dbReference type="EMBL" id="GLY81058.1"/>
    </source>
</evidence>
<accession>A0A9W6RSS5</accession>
<gene>
    <name evidence="1" type="ORF">Airi01_093250</name>
    <name evidence="2" type="ORF">Airi02_103380</name>
</gene>
<keyword evidence="3" id="KW-1185">Reference proteome</keyword>
<dbReference type="Proteomes" id="UP001165074">
    <property type="component" value="Unassembled WGS sequence"/>
</dbReference>
<sequence length="71" mass="8157">MRRLEAEFPGWRLWISDTGRWWAFRTEACALTIEQLRAGCRLIVQADTSDALYSAIRAEIEAERRVASQAS</sequence>
<organism evidence="1 4">
    <name type="scientific">Actinoallomurus iriomotensis</name>
    <dbReference type="NCBI Taxonomy" id="478107"/>
    <lineage>
        <taxon>Bacteria</taxon>
        <taxon>Bacillati</taxon>
        <taxon>Actinomycetota</taxon>
        <taxon>Actinomycetes</taxon>
        <taxon>Streptosporangiales</taxon>
        <taxon>Thermomonosporaceae</taxon>
        <taxon>Actinoallomurus</taxon>
    </lineage>
</organism>
<dbReference type="AlphaFoldDB" id="A0A9W6RSS5"/>
<evidence type="ECO:0000313" key="4">
    <source>
        <dbReference type="Proteomes" id="UP001165135"/>
    </source>
</evidence>
<proteinExistence type="predicted"/>
<evidence type="ECO:0000313" key="2">
    <source>
        <dbReference type="EMBL" id="GLY92410.1"/>
    </source>
</evidence>
<reference evidence="2" key="2">
    <citation type="submission" date="2023-03" db="EMBL/GenBank/DDBJ databases">
        <title>Actinoallomurus iriomotensis NBRC 103684.</title>
        <authorList>
            <person name="Ichikawa N."/>
            <person name="Sato H."/>
            <person name="Tonouchi N."/>
        </authorList>
    </citation>
    <scope>NUCLEOTIDE SEQUENCE</scope>
    <source>
        <strain evidence="2">NBRC 103684</strain>
    </source>
</reference>
<dbReference type="Proteomes" id="UP001165135">
    <property type="component" value="Unassembled WGS sequence"/>
</dbReference>
<comment type="caution">
    <text evidence="1">The sequence shown here is derived from an EMBL/GenBank/DDBJ whole genome shotgun (WGS) entry which is preliminary data.</text>
</comment>
<dbReference type="EMBL" id="BSTK01000028">
    <property type="protein sequence ID" value="GLY92410.1"/>
    <property type="molecule type" value="Genomic_DNA"/>
</dbReference>
<dbReference type="RefSeq" id="WP_285584581.1">
    <property type="nucleotide sequence ID" value="NZ_BSTJ01000017.1"/>
</dbReference>